<feature type="region of interest" description="Disordered" evidence="1">
    <location>
        <begin position="131"/>
        <end position="214"/>
    </location>
</feature>
<organism evidence="4 5">
    <name type="scientific">Paenibacillus gansuensis</name>
    <dbReference type="NCBI Taxonomy" id="306542"/>
    <lineage>
        <taxon>Bacteria</taxon>
        <taxon>Bacillati</taxon>
        <taxon>Bacillota</taxon>
        <taxon>Bacilli</taxon>
        <taxon>Bacillales</taxon>
        <taxon>Paenibacillaceae</taxon>
        <taxon>Paenibacillus</taxon>
    </lineage>
</organism>
<feature type="compositionally biased region" description="Basic and acidic residues" evidence="1">
    <location>
        <begin position="83"/>
        <end position="100"/>
    </location>
</feature>
<evidence type="ECO:0000259" key="3">
    <source>
        <dbReference type="Pfam" id="PF13464"/>
    </source>
</evidence>
<evidence type="ECO:0000256" key="1">
    <source>
        <dbReference type="SAM" id="MobiDB-lite"/>
    </source>
</evidence>
<dbReference type="RefSeq" id="WP_377602969.1">
    <property type="nucleotide sequence ID" value="NZ_JBHUME010000007.1"/>
</dbReference>
<evidence type="ECO:0000313" key="5">
    <source>
        <dbReference type="Proteomes" id="UP001597541"/>
    </source>
</evidence>
<feature type="region of interest" description="Disordered" evidence="1">
    <location>
        <begin position="81"/>
        <end position="100"/>
    </location>
</feature>
<dbReference type="Proteomes" id="UP001597541">
    <property type="component" value="Unassembled WGS sequence"/>
</dbReference>
<dbReference type="InterPro" id="IPR010982">
    <property type="entry name" value="Lambda_DNA-bd_dom_sf"/>
</dbReference>
<protein>
    <submittedName>
        <fullName evidence="4">Helix-turn-helix domain-containing protein</fullName>
    </submittedName>
</protein>
<dbReference type="PANTHER" id="PTHR34475:SF1">
    <property type="entry name" value="CYTOSKELETON PROTEIN RODZ"/>
    <property type="match status" value="1"/>
</dbReference>
<dbReference type="Pfam" id="PF13413">
    <property type="entry name" value="HTH_25"/>
    <property type="match status" value="1"/>
</dbReference>
<keyword evidence="2" id="KW-0472">Membrane</keyword>
<reference evidence="5" key="1">
    <citation type="journal article" date="2019" name="Int. J. Syst. Evol. Microbiol.">
        <title>The Global Catalogue of Microorganisms (GCM) 10K type strain sequencing project: providing services to taxonomists for standard genome sequencing and annotation.</title>
        <authorList>
            <consortium name="The Broad Institute Genomics Platform"/>
            <consortium name="The Broad Institute Genome Sequencing Center for Infectious Disease"/>
            <person name="Wu L."/>
            <person name="Ma J."/>
        </authorList>
    </citation>
    <scope>NUCLEOTIDE SEQUENCE [LARGE SCALE GENOMIC DNA]</scope>
    <source>
        <strain evidence="5">KCTC 3950</strain>
    </source>
</reference>
<dbReference type="EMBL" id="JBHUME010000007">
    <property type="protein sequence ID" value="MFD2613072.1"/>
    <property type="molecule type" value="Genomic_DNA"/>
</dbReference>
<name>A0ABW5PFD1_9BACL</name>
<proteinExistence type="predicted"/>
<sequence>MSELGQLLKNARLEKGYTLEDIQGITKIRKHYLEAIEDGNFKALPGNFYVKAFIKTYAETVGLNPDDVLGLYKNVLPAAPQETRPEPVARKRRRSDSDTEKVGKWASSALMWLFPILIIGIIYFAIVNKQDGNEQQSKPQDDTKITDETKEPEVVPNEGSTNGDSATGTGNNGSGNTPAGSVDGNGTGTSGGDTGTTDGTVVPNTDGTAEEPALPQDAQVVFDKKSGKTDNFNVSGSTSITVELTVAEGKQCWYEVREGNSKGKQLDTGTLENSSTVTVTSDKDTFIKVGNAANVVVKVNGVQVEDGDQPNSKRLQMNLSAM</sequence>
<comment type="caution">
    <text evidence="4">The sequence shown here is derived from an EMBL/GenBank/DDBJ whole genome shotgun (WGS) entry which is preliminary data.</text>
</comment>
<dbReference type="InterPro" id="IPR050400">
    <property type="entry name" value="Bact_Cytoskel_RodZ"/>
</dbReference>
<feature type="compositionally biased region" description="Gly residues" evidence="1">
    <location>
        <begin position="183"/>
        <end position="194"/>
    </location>
</feature>
<keyword evidence="2" id="KW-1133">Transmembrane helix</keyword>
<dbReference type="PANTHER" id="PTHR34475">
    <property type="match status" value="1"/>
</dbReference>
<keyword evidence="5" id="KW-1185">Reference proteome</keyword>
<feature type="compositionally biased region" description="Basic and acidic residues" evidence="1">
    <location>
        <begin position="139"/>
        <end position="153"/>
    </location>
</feature>
<keyword evidence="2" id="KW-0812">Transmembrane</keyword>
<accession>A0ABW5PFD1</accession>
<evidence type="ECO:0000313" key="4">
    <source>
        <dbReference type="EMBL" id="MFD2613072.1"/>
    </source>
</evidence>
<dbReference type="Gene3D" id="1.10.260.40">
    <property type="entry name" value="lambda repressor-like DNA-binding domains"/>
    <property type="match status" value="1"/>
</dbReference>
<feature type="transmembrane region" description="Helical" evidence="2">
    <location>
        <begin position="102"/>
        <end position="126"/>
    </location>
</feature>
<evidence type="ECO:0000256" key="2">
    <source>
        <dbReference type="SAM" id="Phobius"/>
    </source>
</evidence>
<dbReference type="InterPro" id="IPR025194">
    <property type="entry name" value="RodZ-like_C"/>
</dbReference>
<feature type="compositionally biased region" description="Low complexity" evidence="1">
    <location>
        <begin position="159"/>
        <end position="182"/>
    </location>
</feature>
<feature type="domain" description="Cytoskeleton protein RodZ-like C-terminal" evidence="3">
    <location>
        <begin position="251"/>
        <end position="305"/>
    </location>
</feature>
<dbReference type="Pfam" id="PF13464">
    <property type="entry name" value="RodZ_C"/>
    <property type="match status" value="1"/>
</dbReference>
<gene>
    <name evidence="4" type="ORF">ACFSUF_11615</name>
</gene>
<feature type="compositionally biased region" description="Low complexity" evidence="1">
    <location>
        <begin position="195"/>
        <end position="207"/>
    </location>
</feature>